<keyword evidence="4" id="KW-1185">Reference proteome</keyword>
<dbReference type="EMBL" id="MDYQ01000362">
    <property type="protein sequence ID" value="PRP75809.1"/>
    <property type="molecule type" value="Genomic_DNA"/>
</dbReference>
<dbReference type="Proteomes" id="UP000241769">
    <property type="component" value="Unassembled WGS sequence"/>
</dbReference>
<dbReference type="AlphaFoldDB" id="A0A2P6MVT2"/>
<dbReference type="Pfam" id="PF13472">
    <property type="entry name" value="Lipase_GDSL_2"/>
    <property type="match status" value="1"/>
</dbReference>
<evidence type="ECO:0000313" key="4">
    <source>
        <dbReference type="Proteomes" id="UP000241769"/>
    </source>
</evidence>
<dbReference type="InterPro" id="IPR036514">
    <property type="entry name" value="SGNH_hydro_sf"/>
</dbReference>
<gene>
    <name evidence="3" type="ORF">PROFUN_08803</name>
</gene>
<reference evidence="3 4" key="1">
    <citation type="journal article" date="2018" name="Genome Biol. Evol.">
        <title>Multiple Roots of Fruiting Body Formation in Amoebozoa.</title>
        <authorList>
            <person name="Hillmann F."/>
            <person name="Forbes G."/>
            <person name="Novohradska S."/>
            <person name="Ferling I."/>
            <person name="Riege K."/>
            <person name="Groth M."/>
            <person name="Westermann M."/>
            <person name="Marz M."/>
            <person name="Spaller T."/>
            <person name="Winckler T."/>
            <person name="Schaap P."/>
            <person name="Glockner G."/>
        </authorList>
    </citation>
    <scope>NUCLEOTIDE SEQUENCE [LARGE SCALE GENOMIC DNA]</scope>
    <source>
        <strain evidence="3 4">Jena</strain>
    </source>
</reference>
<accession>A0A2P6MVT2</accession>
<comment type="caution">
    <text evidence="3">The sequence shown here is derived from an EMBL/GenBank/DDBJ whole genome shotgun (WGS) entry which is preliminary data.</text>
</comment>
<feature type="domain" description="SGNH hydrolase-type esterase" evidence="2">
    <location>
        <begin position="44"/>
        <end position="192"/>
    </location>
</feature>
<protein>
    <recommendedName>
        <fullName evidence="2">SGNH hydrolase-type esterase domain-containing protein</fullName>
    </recommendedName>
</protein>
<name>A0A2P6MVT2_9EUKA</name>
<dbReference type="Gene3D" id="3.40.50.1110">
    <property type="entry name" value="SGNH hydrolase"/>
    <property type="match status" value="1"/>
</dbReference>
<dbReference type="InParanoid" id="A0A2P6MVT2"/>
<feature type="compositionally biased region" description="Basic and acidic residues" evidence="1">
    <location>
        <begin position="353"/>
        <end position="367"/>
    </location>
</feature>
<proteinExistence type="predicted"/>
<feature type="region of interest" description="Disordered" evidence="1">
    <location>
        <begin position="304"/>
        <end position="367"/>
    </location>
</feature>
<sequence length="367" mass="42839">MNRLSEKTVKDIERCAQWKERSQKTHSVHERELQENHDYTSLLLGDSMLERFKDSHCHMHRLSRCFNAGVGGDKISNVLYRIQCGLFDLLPANLNHTLIHVGTNNLKKKNTPDQVFREYELLVRAIHESFPQATVTATGLFYREDVPDGVVDHYNLEVKRIIEGGRDRFLAAPKITKMQRCDDVHLNGEGYAQWDDYLMEHWGRSVATNLLGKNEIASTKFLLTTQSPANWLSHEEQSRWINALRSSRLRTEWNQTAEEAKRNGLRRGYLSQSCCSHNVSAVFFRQVLVTYNPKSDGKQIVHLPRKQKETERMSKEPFLASEVQGQRLQRSNARRNLPQQNNINHHERRISKTMHDDKWLSQEEQIR</sequence>
<organism evidence="3 4">
    <name type="scientific">Planoprotostelium fungivorum</name>
    <dbReference type="NCBI Taxonomy" id="1890364"/>
    <lineage>
        <taxon>Eukaryota</taxon>
        <taxon>Amoebozoa</taxon>
        <taxon>Evosea</taxon>
        <taxon>Variosea</taxon>
        <taxon>Cavosteliida</taxon>
        <taxon>Cavosteliaceae</taxon>
        <taxon>Planoprotostelium</taxon>
    </lineage>
</organism>
<evidence type="ECO:0000313" key="3">
    <source>
        <dbReference type="EMBL" id="PRP75809.1"/>
    </source>
</evidence>
<dbReference type="OrthoDB" id="505607at2759"/>
<evidence type="ECO:0000259" key="2">
    <source>
        <dbReference type="Pfam" id="PF13472"/>
    </source>
</evidence>
<dbReference type="SUPFAM" id="SSF52266">
    <property type="entry name" value="SGNH hydrolase"/>
    <property type="match status" value="1"/>
</dbReference>
<feature type="compositionally biased region" description="Basic and acidic residues" evidence="1">
    <location>
        <begin position="306"/>
        <end position="315"/>
    </location>
</feature>
<evidence type="ECO:0000256" key="1">
    <source>
        <dbReference type="SAM" id="MobiDB-lite"/>
    </source>
</evidence>
<dbReference type="STRING" id="1890364.A0A2P6MVT2"/>
<dbReference type="InterPro" id="IPR013830">
    <property type="entry name" value="SGNH_hydro"/>
</dbReference>